<comment type="similarity">
    <text evidence="2">Belongs to the sulfatase family.</text>
</comment>
<keyword evidence="3" id="KW-1133">Transmembrane helix</keyword>
<comment type="cofactor">
    <cofactor evidence="1">
        <name>Ca(2+)</name>
        <dbReference type="ChEBI" id="CHEBI:29108"/>
    </cofactor>
</comment>
<dbReference type="PANTHER" id="PTHR42693">
    <property type="entry name" value="ARYLSULFATASE FAMILY MEMBER"/>
    <property type="match status" value="1"/>
</dbReference>
<reference evidence="5" key="1">
    <citation type="journal article" date="2022" name="bioRxiv">
        <title>Sequencing and chromosome-scale assembly of the giantPleurodeles waltlgenome.</title>
        <authorList>
            <person name="Brown T."/>
            <person name="Elewa A."/>
            <person name="Iarovenko S."/>
            <person name="Subramanian E."/>
            <person name="Araus A.J."/>
            <person name="Petzold A."/>
            <person name="Susuki M."/>
            <person name="Suzuki K.-i.T."/>
            <person name="Hayashi T."/>
            <person name="Toyoda A."/>
            <person name="Oliveira C."/>
            <person name="Osipova E."/>
            <person name="Leigh N.D."/>
            <person name="Simon A."/>
            <person name="Yun M.H."/>
        </authorList>
    </citation>
    <scope>NUCLEOTIDE SEQUENCE</scope>
    <source>
        <strain evidence="5">20211129_DDA</strain>
        <tissue evidence="5">Liver</tissue>
    </source>
</reference>
<feature type="domain" description="Sulfatase N-terminal" evidence="4">
    <location>
        <begin position="1"/>
        <end position="187"/>
    </location>
</feature>
<evidence type="ECO:0000256" key="2">
    <source>
        <dbReference type="ARBA" id="ARBA00008779"/>
    </source>
</evidence>
<organism evidence="5 6">
    <name type="scientific">Pleurodeles waltl</name>
    <name type="common">Iberian ribbed newt</name>
    <dbReference type="NCBI Taxonomy" id="8319"/>
    <lineage>
        <taxon>Eukaryota</taxon>
        <taxon>Metazoa</taxon>
        <taxon>Chordata</taxon>
        <taxon>Craniata</taxon>
        <taxon>Vertebrata</taxon>
        <taxon>Euteleostomi</taxon>
        <taxon>Amphibia</taxon>
        <taxon>Batrachia</taxon>
        <taxon>Caudata</taxon>
        <taxon>Salamandroidea</taxon>
        <taxon>Salamandridae</taxon>
        <taxon>Pleurodelinae</taxon>
        <taxon>Pleurodeles</taxon>
    </lineage>
</organism>
<sequence length="187" mass="21256">KWHLGLNCNNRDDFCHHPLNHGFDYFYGLSMTNLKDCKPGHGSVFLNGLSNEVKGPLQIIGTALIALGILHVVGLIKVPWKVLVFYTALVAVILLGLGFVFFSSFRHFNCFIMRNHKVVQQPLSYEDLTQRLTDEAVHFMERNLENPFLLFLSHVHVHTALHVSKSFRGKSKHGLYGDAVEEVDWSV</sequence>
<protein>
    <recommendedName>
        <fullName evidence="4">Sulfatase N-terminal domain-containing protein</fullName>
    </recommendedName>
</protein>
<dbReference type="SUPFAM" id="SSF53649">
    <property type="entry name" value="Alkaline phosphatase-like"/>
    <property type="match status" value="1"/>
</dbReference>
<keyword evidence="3" id="KW-0812">Transmembrane</keyword>
<dbReference type="AlphaFoldDB" id="A0AAV7NNX5"/>
<dbReference type="Pfam" id="PF00884">
    <property type="entry name" value="Sulfatase"/>
    <property type="match status" value="1"/>
</dbReference>
<evidence type="ECO:0000313" key="6">
    <source>
        <dbReference type="Proteomes" id="UP001066276"/>
    </source>
</evidence>
<dbReference type="InterPro" id="IPR000917">
    <property type="entry name" value="Sulfatase_N"/>
</dbReference>
<dbReference type="GO" id="GO:0004065">
    <property type="term" value="F:arylsulfatase activity"/>
    <property type="evidence" value="ECO:0007669"/>
    <property type="project" value="TreeGrafter"/>
</dbReference>
<name>A0AAV7NNX5_PLEWA</name>
<accession>A0AAV7NNX5</accession>
<dbReference type="Proteomes" id="UP001066276">
    <property type="component" value="Chromosome 8"/>
</dbReference>
<keyword evidence="3" id="KW-0472">Membrane</keyword>
<feature type="non-terminal residue" evidence="5">
    <location>
        <position position="1"/>
    </location>
</feature>
<evidence type="ECO:0000259" key="4">
    <source>
        <dbReference type="Pfam" id="PF00884"/>
    </source>
</evidence>
<dbReference type="InterPro" id="IPR017850">
    <property type="entry name" value="Alkaline_phosphatase_core_sf"/>
</dbReference>
<proteinExistence type="inferred from homology"/>
<dbReference type="InterPro" id="IPR050738">
    <property type="entry name" value="Sulfatase"/>
</dbReference>
<evidence type="ECO:0000313" key="5">
    <source>
        <dbReference type="EMBL" id="KAJ1117780.1"/>
    </source>
</evidence>
<evidence type="ECO:0000256" key="1">
    <source>
        <dbReference type="ARBA" id="ARBA00001913"/>
    </source>
</evidence>
<feature type="transmembrane region" description="Helical" evidence="3">
    <location>
        <begin position="83"/>
        <end position="105"/>
    </location>
</feature>
<dbReference type="EMBL" id="JANPWB010000012">
    <property type="protein sequence ID" value="KAJ1117780.1"/>
    <property type="molecule type" value="Genomic_DNA"/>
</dbReference>
<feature type="non-terminal residue" evidence="5">
    <location>
        <position position="187"/>
    </location>
</feature>
<dbReference type="Gene3D" id="1.10.287.550">
    <property type="entry name" value="Helix hairpin bin"/>
    <property type="match status" value="1"/>
</dbReference>
<dbReference type="Gene3D" id="3.40.720.10">
    <property type="entry name" value="Alkaline Phosphatase, subunit A"/>
    <property type="match status" value="1"/>
</dbReference>
<dbReference type="PANTHER" id="PTHR42693:SF9">
    <property type="entry name" value="STERYL-SULFATASE"/>
    <property type="match status" value="1"/>
</dbReference>
<keyword evidence="6" id="KW-1185">Reference proteome</keyword>
<gene>
    <name evidence="5" type="ORF">NDU88_005976</name>
</gene>
<evidence type="ECO:0000256" key="3">
    <source>
        <dbReference type="SAM" id="Phobius"/>
    </source>
</evidence>
<comment type="caution">
    <text evidence="5">The sequence shown here is derived from an EMBL/GenBank/DDBJ whole genome shotgun (WGS) entry which is preliminary data.</text>
</comment>
<feature type="transmembrane region" description="Helical" evidence="3">
    <location>
        <begin position="57"/>
        <end position="76"/>
    </location>
</feature>